<protein>
    <submittedName>
        <fullName evidence="1">Uncharacterized protein</fullName>
    </submittedName>
</protein>
<evidence type="ECO:0000313" key="1">
    <source>
        <dbReference type="EMBL" id="CAJ2630993.1"/>
    </source>
</evidence>
<accession>A0ACB0IF87</accession>
<comment type="caution">
    <text evidence="1">The sequence shown here is derived from an EMBL/GenBank/DDBJ whole genome shotgun (WGS) entry which is preliminary data.</text>
</comment>
<reference evidence="1" key="1">
    <citation type="submission" date="2023-10" db="EMBL/GenBank/DDBJ databases">
        <authorList>
            <person name="Rodriguez Cubillos JULIANA M."/>
            <person name="De Vega J."/>
        </authorList>
    </citation>
    <scope>NUCLEOTIDE SEQUENCE</scope>
</reference>
<sequence>MAETNNTMRNSSHWKSIYIFAHKVKRFPGLFRRTIWKVGKDDPRRIIHSLKVGLALALVSLLYLMEPLFKGIGNNAMWAVMTVVVVMEFTAGGTLSKGLNRGLGTLLAGSLAFFIRYLADVPGQIFHAIFIGATVFLLGAAATYVRFIPYIKKNYDYGVLIFLLTFNLIMVSSYRIDNVWSIGKDRISTICIGVALCLVMNLLIFPNWSGEELHKSTISKLEGLAKSIEVTVVEYFYDSEKQANEDDSSEDLISKCYEAVLDSKVKDETLASQASWEPRYSRCCRRIPWQQYAKVGAALRHFSYTVVALHGCLQSEIQTPMSIRDLYKDSCIRLAQEVSKILRVMANSIRKKHQFSVQILSNNLNEVLQDLDNALKSQPHLLLGSRNGRSRTPRTPKTPKTPTQATTAHNGNKLEEETRTSLSSIKSDCCSPVGSRLKEHSREQTKEGHGHKKVLRPQLSKIITTNLEFSEALPFAAFASLLVEIVAKLDHVMDKVEELGNMSHFKELRDDDENIVVTCERPKVNIVDNDLPSYGAE</sequence>
<keyword evidence="2" id="KW-1185">Reference proteome</keyword>
<proteinExistence type="predicted"/>
<organism evidence="1 2">
    <name type="scientific">Trifolium pratense</name>
    <name type="common">Red clover</name>
    <dbReference type="NCBI Taxonomy" id="57577"/>
    <lineage>
        <taxon>Eukaryota</taxon>
        <taxon>Viridiplantae</taxon>
        <taxon>Streptophyta</taxon>
        <taxon>Embryophyta</taxon>
        <taxon>Tracheophyta</taxon>
        <taxon>Spermatophyta</taxon>
        <taxon>Magnoliopsida</taxon>
        <taxon>eudicotyledons</taxon>
        <taxon>Gunneridae</taxon>
        <taxon>Pentapetalae</taxon>
        <taxon>rosids</taxon>
        <taxon>fabids</taxon>
        <taxon>Fabales</taxon>
        <taxon>Fabaceae</taxon>
        <taxon>Papilionoideae</taxon>
        <taxon>50 kb inversion clade</taxon>
        <taxon>NPAAA clade</taxon>
        <taxon>Hologalegina</taxon>
        <taxon>IRL clade</taxon>
        <taxon>Trifolieae</taxon>
        <taxon>Trifolium</taxon>
    </lineage>
</organism>
<name>A0ACB0IF87_TRIPR</name>
<gene>
    <name evidence="1" type="ORF">MILVUS5_LOCUS2652</name>
</gene>
<evidence type="ECO:0000313" key="2">
    <source>
        <dbReference type="Proteomes" id="UP001177021"/>
    </source>
</evidence>
<dbReference type="Proteomes" id="UP001177021">
    <property type="component" value="Unassembled WGS sequence"/>
</dbReference>
<dbReference type="EMBL" id="CASHSV030000001">
    <property type="protein sequence ID" value="CAJ2630993.1"/>
    <property type="molecule type" value="Genomic_DNA"/>
</dbReference>